<sequence length="208" mass="23367">MKIVITLIALFSLSFYFLTNDINKQTVQYLIDDLINTNNNVNLLIGSSSIKKIKNTDSLSCVKWLNRGMGNSTITNLTNYLSLSPALTKTNHVIIYAGENDIAFGNSVDTTLERMKSLTQQLIQSNSHDISIIKIKLSPARERFHDDFTEFNQQLEATFSNINNVRVLENNLDKFTATSYTSDGIHLTDKGYDLFTQGVSDICQDIAI</sequence>
<dbReference type="SUPFAM" id="SSF52266">
    <property type="entry name" value="SGNH hydrolase"/>
    <property type="match status" value="1"/>
</dbReference>
<protein>
    <recommendedName>
        <fullName evidence="3">SGNH hydrolase-type esterase domain-containing protein</fullName>
    </recommendedName>
</protein>
<proteinExistence type="predicted"/>
<dbReference type="Pfam" id="PF00657">
    <property type="entry name" value="Lipase_GDSL"/>
    <property type="match status" value="1"/>
</dbReference>
<reference evidence="1 2" key="1">
    <citation type="submission" date="2018-01" db="EMBL/GenBank/DDBJ databases">
        <title>Whole genome sequencing of Histamine producing bacteria.</title>
        <authorList>
            <person name="Butler K."/>
        </authorList>
    </citation>
    <scope>NUCLEOTIDE SEQUENCE [LARGE SCALE GENOMIC DNA]</scope>
    <source>
        <strain evidence="1 2">DSM 100436</strain>
    </source>
</reference>
<dbReference type="InterPro" id="IPR036514">
    <property type="entry name" value="SGNH_hydro_sf"/>
</dbReference>
<dbReference type="GO" id="GO:0016788">
    <property type="term" value="F:hydrolase activity, acting on ester bonds"/>
    <property type="evidence" value="ECO:0007669"/>
    <property type="project" value="InterPro"/>
</dbReference>
<dbReference type="Gene3D" id="3.40.50.1110">
    <property type="entry name" value="SGNH hydrolase"/>
    <property type="match status" value="1"/>
</dbReference>
<dbReference type="RefSeq" id="WP_107271469.1">
    <property type="nucleotide sequence ID" value="NZ_PYMA01000001.1"/>
</dbReference>
<dbReference type="InterPro" id="IPR001087">
    <property type="entry name" value="GDSL"/>
</dbReference>
<dbReference type="Proteomes" id="UP000241771">
    <property type="component" value="Unassembled WGS sequence"/>
</dbReference>
<evidence type="ECO:0008006" key="3">
    <source>
        <dbReference type="Google" id="ProtNLM"/>
    </source>
</evidence>
<dbReference type="EMBL" id="PYMA01000001">
    <property type="protein sequence ID" value="PSW21950.1"/>
    <property type="molecule type" value="Genomic_DNA"/>
</dbReference>
<organism evidence="1 2">
    <name type="scientific">Photobacterium sanctipauli</name>
    <dbReference type="NCBI Taxonomy" id="1342794"/>
    <lineage>
        <taxon>Bacteria</taxon>
        <taxon>Pseudomonadati</taxon>
        <taxon>Pseudomonadota</taxon>
        <taxon>Gammaproteobacteria</taxon>
        <taxon>Vibrionales</taxon>
        <taxon>Vibrionaceae</taxon>
        <taxon>Photobacterium</taxon>
    </lineage>
</organism>
<dbReference type="AlphaFoldDB" id="A0A2T3P0B6"/>
<keyword evidence="2" id="KW-1185">Reference proteome</keyword>
<comment type="caution">
    <text evidence="1">The sequence shown here is derived from an EMBL/GenBank/DDBJ whole genome shotgun (WGS) entry which is preliminary data.</text>
</comment>
<accession>A0A2T3P0B6</accession>
<gene>
    <name evidence="1" type="ORF">C9I98_01415</name>
</gene>
<evidence type="ECO:0000313" key="2">
    <source>
        <dbReference type="Proteomes" id="UP000241771"/>
    </source>
</evidence>
<name>A0A2T3P0B6_9GAMM</name>
<evidence type="ECO:0000313" key="1">
    <source>
        <dbReference type="EMBL" id="PSW21950.1"/>
    </source>
</evidence>